<dbReference type="Proteomes" id="UP000271624">
    <property type="component" value="Unassembled WGS sequence"/>
</dbReference>
<evidence type="ECO:0000313" key="2">
    <source>
        <dbReference type="EMBL" id="RUS97619.1"/>
    </source>
</evidence>
<proteinExistence type="predicted"/>
<evidence type="ECO:0000313" key="3">
    <source>
        <dbReference type="Proteomes" id="UP000271624"/>
    </source>
</evidence>
<evidence type="ECO:0000259" key="1">
    <source>
        <dbReference type="PROSITE" id="PS51186"/>
    </source>
</evidence>
<protein>
    <submittedName>
        <fullName evidence="2">N-acetyltransferase</fullName>
    </submittedName>
</protein>
<sequence>MIIREITFNDVPAIAQIHVDTWRTTYRGIIPDEYLATLLYEKRESGWYQILNSAPENGDFIYVAENELGEVIGFANGGLERSGDSIYKGELKAIYILQNSQRKGIGCRLVQNVALKLSQANINSMLVWVLENNPACRFYEKLGGKQIYSKQLERGGAMLTEVAYGWTDTTAIIKFC</sequence>
<name>A0A3S1C9C2_9CYAN</name>
<dbReference type="PROSITE" id="PS51186">
    <property type="entry name" value="GNAT"/>
    <property type="match status" value="1"/>
</dbReference>
<dbReference type="Gene3D" id="3.40.630.30">
    <property type="match status" value="1"/>
</dbReference>
<dbReference type="OrthoDB" id="515782at2"/>
<dbReference type="CDD" id="cd04301">
    <property type="entry name" value="NAT_SF"/>
    <property type="match status" value="1"/>
</dbReference>
<reference evidence="2" key="1">
    <citation type="submission" date="2018-12" db="EMBL/GenBank/DDBJ databases">
        <authorList>
            <person name="Will S."/>
            <person name="Neumann-Schaal M."/>
            <person name="Henke P."/>
        </authorList>
    </citation>
    <scope>NUCLEOTIDE SEQUENCE</scope>
    <source>
        <strain evidence="2">PCC 7102</strain>
    </source>
</reference>
<dbReference type="SUPFAM" id="SSF55729">
    <property type="entry name" value="Acyl-CoA N-acyltransferases (Nat)"/>
    <property type="match status" value="1"/>
</dbReference>
<dbReference type="RefSeq" id="WP_127086385.1">
    <property type="nucleotide sequence ID" value="NZ_RSCL01000031.1"/>
</dbReference>
<dbReference type="GO" id="GO:0016747">
    <property type="term" value="F:acyltransferase activity, transferring groups other than amino-acyl groups"/>
    <property type="evidence" value="ECO:0007669"/>
    <property type="project" value="InterPro"/>
</dbReference>
<keyword evidence="3" id="KW-1185">Reference proteome</keyword>
<dbReference type="Pfam" id="PF08445">
    <property type="entry name" value="FR47"/>
    <property type="match status" value="1"/>
</dbReference>
<comment type="caution">
    <text evidence="2">The sequence shown here is derived from an EMBL/GenBank/DDBJ whole genome shotgun (WGS) entry which is preliminary data.</text>
</comment>
<dbReference type="InterPro" id="IPR000182">
    <property type="entry name" value="GNAT_dom"/>
</dbReference>
<dbReference type="InterPro" id="IPR016181">
    <property type="entry name" value="Acyl_CoA_acyltransferase"/>
</dbReference>
<organism evidence="2 3">
    <name type="scientific">Dulcicalothrix desertica PCC 7102</name>
    <dbReference type="NCBI Taxonomy" id="232991"/>
    <lineage>
        <taxon>Bacteria</taxon>
        <taxon>Bacillati</taxon>
        <taxon>Cyanobacteriota</taxon>
        <taxon>Cyanophyceae</taxon>
        <taxon>Nostocales</taxon>
        <taxon>Calotrichaceae</taxon>
        <taxon>Dulcicalothrix</taxon>
    </lineage>
</organism>
<reference evidence="2" key="2">
    <citation type="journal article" date="2019" name="Genome Biol. Evol.">
        <title>Day and night: Metabolic profiles and evolutionary relationships of six axenic non-marine cyanobacteria.</title>
        <authorList>
            <person name="Will S.E."/>
            <person name="Henke P."/>
            <person name="Boedeker C."/>
            <person name="Huang S."/>
            <person name="Brinkmann H."/>
            <person name="Rohde M."/>
            <person name="Jarek M."/>
            <person name="Friedl T."/>
            <person name="Seufert S."/>
            <person name="Schumacher M."/>
            <person name="Overmann J."/>
            <person name="Neumann-Schaal M."/>
            <person name="Petersen J."/>
        </authorList>
    </citation>
    <scope>NUCLEOTIDE SEQUENCE [LARGE SCALE GENOMIC DNA]</scope>
    <source>
        <strain evidence="2">PCC 7102</strain>
    </source>
</reference>
<dbReference type="EMBL" id="RSCL01000031">
    <property type="protein sequence ID" value="RUS97619.1"/>
    <property type="molecule type" value="Genomic_DNA"/>
</dbReference>
<gene>
    <name evidence="2" type="ORF">DSM106972_083560</name>
</gene>
<dbReference type="AlphaFoldDB" id="A0A3S1C9C2"/>
<keyword evidence="2" id="KW-0808">Transferase</keyword>
<dbReference type="InterPro" id="IPR013653">
    <property type="entry name" value="GCN5-like_dom"/>
</dbReference>
<accession>A0A3S1C9C2</accession>
<feature type="domain" description="N-acetyltransferase" evidence="1">
    <location>
        <begin position="1"/>
        <end position="169"/>
    </location>
</feature>